<evidence type="ECO:0000313" key="11">
    <source>
        <dbReference type="EMBL" id="QQO08202.1"/>
    </source>
</evidence>
<evidence type="ECO:0000313" key="12">
    <source>
        <dbReference type="Proteomes" id="UP000595917"/>
    </source>
</evidence>
<gene>
    <name evidence="11" type="primary">bamA</name>
    <name evidence="11" type="ORF">JFL75_14845</name>
</gene>
<keyword evidence="3" id="KW-0812">Transmembrane</keyword>
<feature type="chain" id="PRO_5031261155" description="Outer membrane protein assembly factor BamA" evidence="9">
    <location>
        <begin position="20"/>
        <end position="831"/>
    </location>
</feature>
<dbReference type="InterPro" id="IPR023707">
    <property type="entry name" value="OM_assembly_BamA"/>
</dbReference>
<evidence type="ECO:0000259" key="10">
    <source>
        <dbReference type="PROSITE" id="PS51779"/>
    </source>
</evidence>
<dbReference type="InterPro" id="IPR034746">
    <property type="entry name" value="POTRA"/>
</dbReference>
<dbReference type="PROSITE" id="PS51779">
    <property type="entry name" value="POTRA"/>
    <property type="match status" value="3"/>
</dbReference>
<dbReference type="KEGG" id="bhc:JFL75_14845"/>
<keyword evidence="4 9" id="KW-0732">Signal</keyword>
<dbReference type="InterPro" id="IPR039910">
    <property type="entry name" value="D15-like"/>
</dbReference>
<dbReference type="Gene3D" id="3.10.20.310">
    <property type="entry name" value="membrane protein fhac"/>
    <property type="match status" value="5"/>
</dbReference>
<dbReference type="Pfam" id="PF07244">
    <property type="entry name" value="POTRA"/>
    <property type="match status" value="5"/>
</dbReference>
<evidence type="ECO:0000256" key="4">
    <source>
        <dbReference type="ARBA" id="ARBA00022729"/>
    </source>
</evidence>
<protein>
    <recommendedName>
        <fullName evidence="8">Outer membrane protein assembly factor BamA</fullName>
    </recommendedName>
</protein>
<evidence type="ECO:0000256" key="6">
    <source>
        <dbReference type="ARBA" id="ARBA00023136"/>
    </source>
</evidence>
<name>A0A7T7XKZ9_9SPIR</name>
<evidence type="ECO:0000256" key="8">
    <source>
        <dbReference type="NCBIfam" id="TIGR03303"/>
    </source>
</evidence>
<keyword evidence="7" id="KW-0998">Cell outer membrane</keyword>
<dbReference type="Gene3D" id="2.40.160.50">
    <property type="entry name" value="membrane protein fhac: a member of the omp85/tpsb transporter family"/>
    <property type="match status" value="1"/>
</dbReference>
<dbReference type="Proteomes" id="UP000595917">
    <property type="component" value="Chromosome"/>
</dbReference>
<dbReference type="EMBL" id="CP067089">
    <property type="protein sequence ID" value="QQO08202.1"/>
    <property type="molecule type" value="Genomic_DNA"/>
</dbReference>
<evidence type="ECO:0000256" key="5">
    <source>
        <dbReference type="ARBA" id="ARBA00022737"/>
    </source>
</evidence>
<evidence type="ECO:0000256" key="1">
    <source>
        <dbReference type="ARBA" id="ARBA00004370"/>
    </source>
</evidence>
<accession>A0A7T7XKZ9</accession>
<dbReference type="InterPro" id="IPR000184">
    <property type="entry name" value="Bac_surfAg_D15"/>
</dbReference>
<dbReference type="PANTHER" id="PTHR12815:SF47">
    <property type="entry name" value="TRANSLOCATION AND ASSEMBLY MODULE SUBUNIT TAMA"/>
    <property type="match status" value="1"/>
</dbReference>
<evidence type="ECO:0000256" key="3">
    <source>
        <dbReference type="ARBA" id="ARBA00022692"/>
    </source>
</evidence>
<dbReference type="PANTHER" id="PTHR12815">
    <property type="entry name" value="SORTING AND ASSEMBLY MACHINERY SAMM50 PROTEIN FAMILY MEMBER"/>
    <property type="match status" value="1"/>
</dbReference>
<keyword evidence="2" id="KW-1134">Transmembrane beta strand</keyword>
<proteinExistence type="predicted"/>
<organism evidence="11 12">
    <name type="scientific">Breznakiella homolactica</name>
    <dbReference type="NCBI Taxonomy" id="2798577"/>
    <lineage>
        <taxon>Bacteria</taxon>
        <taxon>Pseudomonadati</taxon>
        <taxon>Spirochaetota</taxon>
        <taxon>Spirochaetia</taxon>
        <taxon>Spirochaetales</taxon>
        <taxon>Breznakiellaceae</taxon>
        <taxon>Breznakiella</taxon>
    </lineage>
</organism>
<evidence type="ECO:0000256" key="9">
    <source>
        <dbReference type="SAM" id="SignalP"/>
    </source>
</evidence>
<feature type="domain" description="POTRA" evidence="10">
    <location>
        <begin position="103"/>
        <end position="180"/>
    </location>
</feature>
<evidence type="ECO:0000256" key="2">
    <source>
        <dbReference type="ARBA" id="ARBA00022452"/>
    </source>
</evidence>
<keyword evidence="5" id="KW-0677">Repeat</keyword>
<feature type="domain" description="POTRA" evidence="10">
    <location>
        <begin position="273"/>
        <end position="351"/>
    </location>
</feature>
<dbReference type="Pfam" id="PF01103">
    <property type="entry name" value="Omp85"/>
    <property type="match status" value="1"/>
</dbReference>
<dbReference type="RefSeq" id="WP_215625508.1">
    <property type="nucleotide sequence ID" value="NZ_CP067089.2"/>
</dbReference>
<reference evidence="11" key="1">
    <citation type="submission" date="2021-01" db="EMBL/GenBank/DDBJ databases">
        <title>Description of Breznakiella homolactica.</title>
        <authorList>
            <person name="Song Y."/>
            <person name="Brune A."/>
        </authorList>
    </citation>
    <scope>NUCLEOTIDE SEQUENCE</scope>
    <source>
        <strain evidence="11">RmG30</strain>
    </source>
</reference>
<dbReference type="NCBIfam" id="TIGR03303">
    <property type="entry name" value="OM_YaeT"/>
    <property type="match status" value="1"/>
</dbReference>
<dbReference type="AlphaFoldDB" id="A0A7T7XKZ9"/>
<dbReference type="PIRSF" id="PIRSF006076">
    <property type="entry name" value="OM_assembly_OMP85"/>
    <property type="match status" value="1"/>
</dbReference>
<feature type="domain" description="POTRA" evidence="10">
    <location>
        <begin position="183"/>
        <end position="270"/>
    </location>
</feature>
<feature type="signal peptide" evidence="9">
    <location>
        <begin position="1"/>
        <end position="19"/>
    </location>
</feature>
<dbReference type="GO" id="GO:0009279">
    <property type="term" value="C:cell outer membrane"/>
    <property type="evidence" value="ECO:0007669"/>
    <property type="project" value="UniProtKB-UniRule"/>
</dbReference>
<dbReference type="GO" id="GO:0071709">
    <property type="term" value="P:membrane assembly"/>
    <property type="evidence" value="ECO:0007669"/>
    <property type="project" value="InterPro"/>
</dbReference>
<keyword evidence="6" id="KW-0472">Membrane</keyword>
<keyword evidence="12" id="KW-1185">Reference proteome</keyword>
<sequence>MRIRFLVFLMLAAAFSAFAQSGEWYQGKPIKDIVFEGLKHINQTELAGVVESFIGKPFTDENFWELQGRLYALEYFDMISPTAVPSDAAGSEVIIKFAVTERPIVSRINFVGNSTLRRNELMDVISLKVNDVANQLRLRIDEAALRNKYLEKGFPDVSIRAESVTNDDNTIAVTFYINEGDRITIEGFQFEGNSTFSDRTLRGQLSLKTKGILNDGAFQEAKLVADRNSITQYYHDRGYIDAAVTDVVRDVRRDDKGNNIMILGFKIYEGRIYNFGGVEFVGNEIFSTEQLNALVSSKPGQVVNARRVEADLQRVADLYYENGYIFNSISREEVKNSDEGTVSYRISIIERGRAHIENIVIRGNKKTKDFVILREIDLEPGDVFSKTKVMDAMRNLYNLQYFSMVAPDTPPGSVDSLMNLVFTVEEQPTTDLQLGVTFSGTSDPDTFPISGVIKWNDRNFMGYGNSLGAELSASPDTQYLTLEYTKRWLFGLPLSGGFDFTVRHAKRGAAMNNYAPFFNGDETYAYPDGFESYDEYVDASKLPDDEYLMDYNQWSLSLGFSTGYRFSTFLGNLSLGGSIRAGLVRNVYDEDMYRPFDPTLREGNNQWVPSNSISASISLDQRDIYYDPSKGYYAIQRFGFYGIFPVEREHYIRSDTKAEFFATLFNIPVTETYSLKMVFGIHTGVSFLLPQFGKDDATVESSNQLSVDGTFIGRGWTNERYNRGLALWENWAELRLPVIPGILALDGFFDAAAMKETPEAFFNDFKMEDMRFSFGAGLRFALPQFPFRFIFAKRFKVVDGQVEWQSGSLWKRSGKPNSGIDFIISFALSSY</sequence>
<dbReference type="InterPro" id="IPR010827">
    <property type="entry name" value="BamA/TamA_POTRA"/>
</dbReference>
<evidence type="ECO:0000256" key="7">
    <source>
        <dbReference type="ARBA" id="ARBA00023237"/>
    </source>
</evidence>
<comment type="subcellular location">
    <subcellularLocation>
        <location evidence="1">Membrane</location>
    </subcellularLocation>
</comment>